<organism evidence="2 3">
    <name type="scientific">Citrifermentans bremense</name>
    <dbReference type="NCBI Taxonomy" id="60035"/>
    <lineage>
        <taxon>Bacteria</taxon>
        <taxon>Pseudomonadati</taxon>
        <taxon>Thermodesulfobacteriota</taxon>
        <taxon>Desulfuromonadia</taxon>
        <taxon>Geobacterales</taxon>
        <taxon>Geobacteraceae</taxon>
        <taxon>Citrifermentans</taxon>
    </lineage>
</organism>
<sequence>MKHIFYALFAVVTLVALPASACAGFMDTLTQGIEKFRGTGSGLDDSTIVKGLKEALATGTARAVKSVSQRDGYFGNEAIKILVPEKLRTATSLLGRFGFQQQVDDLELRMNRAAEKAAPMATDYFVSALKQMTFDDARQILNGGNTAATEYFRSKTGDKIFAAFKPVVTSNMQDVGVANSYGLVLKKLQAVPFGSAAVESLDLDSYVTGKAVDGLFTMLGEEEKKIRTDPAARGTELLRKVFGK</sequence>
<name>A0A6S6M8Z8_9BACT</name>
<accession>A0A6S6M8Z8</accession>
<evidence type="ECO:0008006" key="4">
    <source>
        <dbReference type="Google" id="ProtNLM"/>
    </source>
</evidence>
<evidence type="ECO:0000256" key="1">
    <source>
        <dbReference type="SAM" id="SignalP"/>
    </source>
</evidence>
<dbReference type="EMBL" id="AP023213">
    <property type="protein sequence ID" value="BCG47981.1"/>
    <property type="molecule type" value="Genomic_DNA"/>
</dbReference>
<evidence type="ECO:0000313" key="3">
    <source>
        <dbReference type="Proteomes" id="UP000515472"/>
    </source>
</evidence>
<keyword evidence="3" id="KW-1185">Reference proteome</keyword>
<dbReference type="RefSeq" id="WP_185242801.1">
    <property type="nucleotide sequence ID" value="NZ_AP023213.1"/>
</dbReference>
<dbReference type="InterPro" id="IPR025245">
    <property type="entry name" value="DUF4197"/>
</dbReference>
<dbReference type="AlphaFoldDB" id="A0A6S6M8Z8"/>
<proteinExistence type="predicted"/>
<dbReference type="KEGG" id="gbn:GEOBRER4_27310"/>
<dbReference type="Pfam" id="PF13852">
    <property type="entry name" value="DUF4197"/>
    <property type="match status" value="1"/>
</dbReference>
<feature type="signal peptide" evidence="1">
    <location>
        <begin position="1"/>
        <end position="21"/>
    </location>
</feature>
<keyword evidence="1" id="KW-0732">Signal</keyword>
<dbReference type="Proteomes" id="UP000515472">
    <property type="component" value="Chromosome"/>
</dbReference>
<feature type="chain" id="PRO_5027546495" description="DUF4197 domain-containing protein" evidence="1">
    <location>
        <begin position="22"/>
        <end position="244"/>
    </location>
</feature>
<reference evidence="2 3" key="1">
    <citation type="submission" date="2020-06" db="EMBL/GenBank/DDBJ databases">
        <title>Interaction of electrochemicaly active bacteria, Geobacter bremensis R4 on different carbon anode.</title>
        <authorList>
            <person name="Meng L."/>
            <person name="Yoshida N."/>
        </authorList>
    </citation>
    <scope>NUCLEOTIDE SEQUENCE [LARGE SCALE GENOMIC DNA]</scope>
    <source>
        <strain evidence="2 3">R4</strain>
    </source>
</reference>
<gene>
    <name evidence="2" type="ORF">GEOBRER4_n2842</name>
</gene>
<protein>
    <recommendedName>
        <fullName evidence="4">DUF4197 domain-containing protein</fullName>
    </recommendedName>
</protein>
<evidence type="ECO:0000313" key="2">
    <source>
        <dbReference type="EMBL" id="BCG47981.1"/>
    </source>
</evidence>